<accession>A0A942SWL4</accession>
<protein>
    <recommendedName>
        <fullName evidence="7">Competence protein CoiA</fullName>
    </recommendedName>
</protein>
<dbReference type="Pfam" id="PF25164">
    <property type="entry name" value="CoiA_N"/>
    <property type="match status" value="1"/>
</dbReference>
<feature type="domain" description="Competence protein CoiA C-terminal" evidence="3">
    <location>
        <begin position="248"/>
        <end position="363"/>
    </location>
</feature>
<evidence type="ECO:0008006" key="7">
    <source>
        <dbReference type="Google" id="ProtNLM"/>
    </source>
</evidence>
<dbReference type="InterPro" id="IPR021176">
    <property type="entry name" value="Competence-induced_CoiA"/>
</dbReference>
<dbReference type="EMBL" id="JAGYPE020000008">
    <property type="protein sequence ID" value="MCH6265184.1"/>
    <property type="molecule type" value="Genomic_DNA"/>
</dbReference>
<feature type="domain" description="Competence protein CoiA nuclease-like" evidence="1">
    <location>
        <begin position="68"/>
        <end position="224"/>
    </location>
</feature>
<dbReference type="InterPro" id="IPR057252">
    <property type="entry name" value="CoiA_C"/>
</dbReference>
<dbReference type="Pfam" id="PF25166">
    <property type="entry name" value="CoiA_C"/>
    <property type="match status" value="1"/>
</dbReference>
<dbReference type="Proteomes" id="UP000677265">
    <property type="component" value="Unassembled WGS sequence"/>
</dbReference>
<sequence>MLTAQTKTGKQISLGNGYSKEALLSLRKTEEFICPVCGENVSLKLGEQRIFHFAHKKGSTCCELYEAESVNHIEGKLQLYHWLSMQKIPCILEFYDRKMQQRPDIMFEHNGQRFALEFQCSTLSEEIFWKRTKNYLEHHYTPLWIISSHHIHQKSRHIIPFSNFHYLFLRTSIRGQLYIPCYSPEKKAFQLISSITPYSIKNAFAEQSFNSLYSLRLEDLLNPKPDKWKINLIKWKEAAENYQISWVLHAGALKNPFLHEIYQRNLNLFLLPAEIGLPVPHAVYIQTPPVVWQTYLFLDCLADKNPGALISYQDIHYQVQKRISKKDITIRTLPLLETINPMIPVIEYFRKLIELGVLIRKGDWICEINRKIKIPQSNREKDEAKSIFYQNNK</sequence>
<dbReference type="EMBL" id="JAGYPE010000001">
    <property type="protein sequence ID" value="MBS4181113.1"/>
    <property type="molecule type" value="Genomic_DNA"/>
</dbReference>
<dbReference type="InterPro" id="IPR057253">
    <property type="entry name" value="CoiA-like_N"/>
</dbReference>
<organism evidence="4">
    <name type="scientific">Neobacillus citreus</name>
    <dbReference type="NCBI Taxonomy" id="2833578"/>
    <lineage>
        <taxon>Bacteria</taxon>
        <taxon>Bacillati</taxon>
        <taxon>Bacillota</taxon>
        <taxon>Bacilli</taxon>
        <taxon>Bacillales</taxon>
        <taxon>Bacillaceae</taxon>
        <taxon>Neobacillus</taxon>
    </lineage>
</organism>
<dbReference type="RefSeq" id="WP_213140996.1">
    <property type="nucleotide sequence ID" value="NZ_JAGYPE020000008.1"/>
</dbReference>
<evidence type="ECO:0000313" key="4">
    <source>
        <dbReference type="EMBL" id="MBS4181113.1"/>
    </source>
</evidence>
<dbReference type="PIRSF" id="PIRSF007487">
    <property type="entry name" value="Competence-induced_CoiA_bac"/>
    <property type="match status" value="1"/>
</dbReference>
<comment type="caution">
    <text evidence="4">The sequence shown here is derived from an EMBL/GenBank/DDBJ whole genome shotgun (WGS) entry which is preliminary data.</text>
</comment>
<evidence type="ECO:0000313" key="6">
    <source>
        <dbReference type="Proteomes" id="UP000677265"/>
    </source>
</evidence>
<dbReference type="Pfam" id="PF06054">
    <property type="entry name" value="CoiA_nuc"/>
    <property type="match status" value="1"/>
</dbReference>
<keyword evidence="6" id="KW-1185">Reference proteome</keyword>
<evidence type="ECO:0000259" key="2">
    <source>
        <dbReference type="Pfam" id="PF25164"/>
    </source>
</evidence>
<feature type="domain" description="Competence protein CoiA-like N-terminal" evidence="2">
    <location>
        <begin position="17"/>
        <end position="61"/>
    </location>
</feature>
<name>A0A942SWL4_9BACI</name>
<evidence type="ECO:0000259" key="1">
    <source>
        <dbReference type="Pfam" id="PF06054"/>
    </source>
</evidence>
<dbReference type="InterPro" id="IPR010330">
    <property type="entry name" value="CoiA_nuc"/>
</dbReference>
<proteinExistence type="predicted"/>
<evidence type="ECO:0000259" key="3">
    <source>
        <dbReference type="Pfam" id="PF25166"/>
    </source>
</evidence>
<evidence type="ECO:0000313" key="5">
    <source>
        <dbReference type="EMBL" id="MCH6265184.1"/>
    </source>
</evidence>
<reference evidence="4" key="1">
    <citation type="submission" date="2021-05" db="EMBL/GenBank/DDBJ databases">
        <title>Novel Bacillus species.</title>
        <authorList>
            <person name="Liu G."/>
        </authorList>
    </citation>
    <scope>NUCLEOTIDE SEQUENCE</scope>
    <source>
        <strain evidence="4 6">FJAT-50051</strain>
    </source>
</reference>
<gene>
    <name evidence="5" type="ORF">KHB02_006545</name>
    <name evidence="4" type="ORF">KHB02_06840</name>
</gene>
<dbReference type="AlphaFoldDB" id="A0A942SWL4"/>